<keyword evidence="1" id="KW-1133">Transmembrane helix</keyword>
<keyword evidence="3" id="KW-1185">Reference proteome</keyword>
<evidence type="ECO:0000313" key="3">
    <source>
        <dbReference type="Proteomes" id="UP001626537"/>
    </source>
</evidence>
<keyword evidence="1" id="KW-0812">Transmembrane</keyword>
<protein>
    <submittedName>
        <fullName evidence="2">Uncharacterized protein</fullName>
    </submittedName>
</protein>
<keyword evidence="1" id="KW-0472">Membrane</keyword>
<evidence type="ECO:0000256" key="1">
    <source>
        <dbReference type="SAM" id="Phobius"/>
    </source>
</evidence>
<dbReference type="EMBL" id="CP136864">
    <property type="protein sequence ID" value="WOJ93788.1"/>
    <property type="molecule type" value="Genomic_DNA"/>
</dbReference>
<organism evidence="2 3">
    <name type="scientific">Congregibacter variabilis</name>
    <dbReference type="NCBI Taxonomy" id="3081200"/>
    <lineage>
        <taxon>Bacteria</taxon>
        <taxon>Pseudomonadati</taxon>
        <taxon>Pseudomonadota</taxon>
        <taxon>Gammaproteobacteria</taxon>
        <taxon>Cellvibrionales</taxon>
        <taxon>Halieaceae</taxon>
        <taxon>Congregibacter</taxon>
    </lineage>
</organism>
<name>A0ABZ0I4W2_9GAMM</name>
<feature type="transmembrane region" description="Helical" evidence="1">
    <location>
        <begin position="15"/>
        <end position="33"/>
    </location>
</feature>
<accession>A0ABZ0I4W2</accession>
<gene>
    <name evidence="2" type="ORF">R0135_01145</name>
</gene>
<reference evidence="2 3" key="1">
    <citation type="submission" date="2023-10" db="EMBL/GenBank/DDBJ databases">
        <title>Two novel species belonging to the OM43/NOR5 clade.</title>
        <authorList>
            <person name="Park M."/>
        </authorList>
    </citation>
    <scope>NUCLEOTIDE SEQUENCE [LARGE SCALE GENOMIC DNA]</scope>
    <source>
        <strain evidence="2 3">IMCC43200</strain>
    </source>
</reference>
<sequence length="253" mass="29318">MLLRRFTQHVTDQNWFAVVLDFVIVVIGVFMGLQVQEWASNRQLEQQKTEYLSELREEITLNVSLFRGRLETMTHVLESGERAIAFLEADEQCDAECWPIFVDFFNASQVLFSPVTKTVYEEMQRLGLMRSKSVKGVVEPFYVLSETLLSGLDSSPAYRQRFRKMISARAHKSFWQTCHRMDGVIEYLVADCPLGISEQEVVILVEKIREDSAIEDELNYWVGMHFFYMPIFEDLITYGKSAIDAIDLALADR</sequence>
<proteinExistence type="predicted"/>
<dbReference type="Proteomes" id="UP001626537">
    <property type="component" value="Chromosome"/>
</dbReference>
<evidence type="ECO:0000313" key="2">
    <source>
        <dbReference type="EMBL" id="WOJ93788.1"/>
    </source>
</evidence>